<dbReference type="Gene3D" id="3.30.360.10">
    <property type="entry name" value="Dihydrodipicolinate Reductase, domain 2"/>
    <property type="match status" value="1"/>
</dbReference>
<dbReference type="GO" id="GO:0000166">
    <property type="term" value="F:nucleotide binding"/>
    <property type="evidence" value="ECO:0007669"/>
    <property type="project" value="InterPro"/>
</dbReference>
<evidence type="ECO:0000259" key="4">
    <source>
        <dbReference type="Pfam" id="PF01408"/>
    </source>
</evidence>
<feature type="domain" description="Gfo/Idh/MocA-like oxidoreductase C-terminal" evidence="5">
    <location>
        <begin position="140"/>
        <end position="342"/>
    </location>
</feature>
<dbReference type="PANTHER" id="PTHR43708:SF5">
    <property type="entry name" value="CONSERVED EXPRESSED OXIDOREDUCTASE (EUROFUNG)-RELATED"/>
    <property type="match status" value="1"/>
</dbReference>
<evidence type="ECO:0000259" key="5">
    <source>
        <dbReference type="Pfam" id="PF02894"/>
    </source>
</evidence>
<keyword evidence="7" id="KW-1185">Reference proteome</keyword>
<protein>
    <submittedName>
        <fullName evidence="6">Oxidoreductase</fullName>
    </submittedName>
</protein>
<feature type="domain" description="Gfo/Idh/MocA-like oxidoreductase N-terminal" evidence="4">
    <location>
        <begin position="10"/>
        <end position="125"/>
    </location>
</feature>
<gene>
    <name evidence="6" type="ORF">HF690_10960</name>
</gene>
<dbReference type="PANTHER" id="PTHR43708">
    <property type="entry name" value="CONSERVED EXPRESSED OXIDOREDUCTASE (EUROFUNG)"/>
    <property type="match status" value="1"/>
</dbReference>
<dbReference type="NCBIfam" id="NF008607">
    <property type="entry name" value="PRK11579.1"/>
    <property type="match status" value="1"/>
</dbReference>
<evidence type="ECO:0000313" key="7">
    <source>
        <dbReference type="Proteomes" id="UP000541636"/>
    </source>
</evidence>
<comment type="caution">
    <text evidence="6">The sequence shown here is derived from an EMBL/GenBank/DDBJ whole genome shotgun (WGS) entry which is preliminary data.</text>
</comment>
<reference evidence="6 7" key="1">
    <citation type="journal article" date="2017" name="Int. J. Syst. Evol. Microbiol.">
        <title>Oleiagrimonas citrea sp. nov., a marine bacterium isolated from tidal flat sediment and emended description of the genus Oleiagrimonas Fang et al. 2015 and Oleiagrimonas soli.</title>
        <authorList>
            <person name="Yang S.H."/>
            <person name="Seo H.S."/>
            <person name="Seong C.N."/>
            <person name="Kwon K.K."/>
        </authorList>
    </citation>
    <scope>NUCLEOTIDE SEQUENCE [LARGE SCALE GENOMIC DNA]</scope>
    <source>
        <strain evidence="6 7">MEBiC09124</strain>
    </source>
</reference>
<name>A0A846ZP83_9GAMM</name>
<evidence type="ECO:0000256" key="3">
    <source>
        <dbReference type="SAM" id="MobiDB-lite"/>
    </source>
</evidence>
<dbReference type="InterPro" id="IPR051317">
    <property type="entry name" value="Gfo/Idh/MocA_oxidoreduct"/>
</dbReference>
<dbReference type="SUPFAM" id="SSF51735">
    <property type="entry name" value="NAD(P)-binding Rossmann-fold domains"/>
    <property type="match status" value="1"/>
</dbReference>
<dbReference type="InterPro" id="IPR036291">
    <property type="entry name" value="NAD(P)-bd_dom_sf"/>
</dbReference>
<dbReference type="Gene3D" id="3.40.50.720">
    <property type="entry name" value="NAD(P)-binding Rossmann-like Domain"/>
    <property type="match status" value="1"/>
</dbReference>
<keyword evidence="2" id="KW-0560">Oxidoreductase</keyword>
<comment type="similarity">
    <text evidence="1">Belongs to the Gfo/Idh/MocA family.</text>
</comment>
<organism evidence="6 7">
    <name type="scientific">Oleiagrimonas citrea</name>
    <dbReference type="NCBI Taxonomy" id="1665687"/>
    <lineage>
        <taxon>Bacteria</taxon>
        <taxon>Pseudomonadati</taxon>
        <taxon>Pseudomonadota</taxon>
        <taxon>Gammaproteobacteria</taxon>
        <taxon>Lysobacterales</taxon>
        <taxon>Rhodanobacteraceae</taxon>
        <taxon>Oleiagrimonas</taxon>
    </lineage>
</organism>
<dbReference type="GO" id="GO:0016491">
    <property type="term" value="F:oxidoreductase activity"/>
    <property type="evidence" value="ECO:0007669"/>
    <property type="project" value="UniProtKB-KW"/>
</dbReference>
<evidence type="ECO:0000256" key="2">
    <source>
        <dbReference type="ARBA" id="ARBA00023002"/>
    </source>
</evidence>
<accession>A0A846ZP83</accession>
<dbReference type="AlphaFoldDB" id="A0A846ZP83"/>
<dbReference type="InterPro" id="IPR000683">
    <property type="entry name" value="Gfo/Idh/MocA-like_OxRdtase_N"/>
</dbReference>
<dbReference type="Proteomes" id="UP000541636">
    <property type="component" value="Unassembled WGS sequence"/>
</dbReference>
<dbReference type="InterPro" id="IPR004104">
    <property type="entry name" value="Gfo/Idh/MocA-like_OxRdtase_C"/>
</dbReference>
<dbReference type="RefSeq" id="WP_168609462.1">
    <property type="nucleotide sequence ID" value="NZ_JAAZQD010000004.1"/>
</dbReference>
<feature type="region of interest" description="Disordered" evidence="3">
    <location>
        <begin position="259"/>
        <end position="278"/>
    </location>
</feature>
<evidence type="ECO:0000256" key="1">
    <source>
        <dbReference type="ARBA" id="ARBA00010928"/>
    </source>
</evidence>
<sequence length="376" mass="40031">MSTPNASRPLRVGLIGYGYAGCTFHAPLIGAVDGMDVAVVASSQPVQVQRDIPHAEVVADAAALIAHEDVDLVVIAAPNAAHAPLAEAALRAGKHVVVDKPFVLDLAQARHVTRLAKESGCVLSVFQNRRWDSDFLAVSEAIAAGRIGRVVQFESRIDRFRPEVRERWREQAVPGAGLWFDLGPHLIDQALVLFGLPQRVTLHRLAQRSGGVVDDWFHAVLDYGVLQVILHAGMLVAGDTPRFLVHGERGSLCKQAADPQETQLREGMRPGAEGWGEDSDPLRLTDGNGEQVSLAAPSGDHRLYYAAVRDAVLGIAQPPVTPVQALALMAVLEAGAKSARAGASEDLDLSSEEWAAAQAGFPALQSAAVALRSVPD</sequence>
<dbReference type="Pfam" id="PF02894">
    <property type="entry name" value="GFO_IDH_MocA_C"/>
    <property type="match status" value="1"/>
</dbReference>
<evidence type="ECO:0000313" key="6">
    <source>
        <dbReference type="EMBL" id="NKZ39467.1"/>
    </source>
</evidence>
<dbReference type="EMBL" id="JAAZQD010000004">
    <property type="protein sequence ID" value="NKZ39467.1"/>
    <property type="molecule type" value="Genomic_DNA"/>
</dbReference>
<dbReference type="Pfam" id="PF01408">
    <property type="entry name" value="GFO_IDH_MocA"/>
    <property type="match status" value="1"/>
</dbReference>
<proteinExistence type="inferred from homology"/>